<sequence length="54" mass="6459">MIVKIVARKCTFAPNELQHRASYDWLQYKVLRWKKVFTPMLMLFLCSNLKALVD</sequence>
<comment type="caution">
    <text evidence="1">The sequence shown here is derived from an EMBL/GenBank/DDBJ whole genome shotgun (WGS) entry which is preliminary data.</text>
</comment>
<proteinExistence type="predicted"/>
<reference evidence="1 2" key="1">
    <citation type="journal article" date="2023" name="Nucleic Acids Res.">
        <title>The hologenome of Daphnia magna reveals possible DNA methylation and microbiome-mediated evolution of the host genome.</title>
        <authorList>
            <person name="Chaturvedi A."/>
            <person name="Li X."/>
            <person name="Dhandapani V."/>
            <person name="Marshall H."/>
            <person name="Kissane S."/>
            <person name="Cuenca-Cambronero M."/>
            <person name="Asole G."/>
            <person name="Calvet F."/>
            <person name="Ruiz-Romero M."/>
            <person name="Marangio P."/>
            <person name="Guigo R."/>
            <person name="Rago D."/>
            <person name="Mirbahai L."/>
            <person name="Eastwood N."/>
            <person name="Colbourne J.K."/>
            <person name="Zhou J."/>
            <person name="Mallon E."/>
            <person name="Orsini L."/>
        </authorList>
    </citation>
    <scope>NUCLEOTIDE SEQUENCE [LARGE SCALE GENOMIC DNA]</scope>
    <source>
        <strain evidence="1">LRV0_1</strain>
    </source>
</reference>
<evidence type="ECO:0000313" key="2">
    <source>
        <dbReference type="Proteomes" id="UP001234178"/>
    </source>
</evidence>
<evidence type="ECO:0000313" key="1">
    <source>
        <dbReference type="EMBL" id="KAK4015182.1"/>
    </source>
</evidence>
<accession>A0ABQ9ZQH8</accession>
<protein>
    <submittedName>
        <fullName evidence="1">Uncharacterized protein</fullName>
    </submittedName>
</protein>
<name>A0ABQ9ZQH8_9CRUS</name>
<organism evidence="1 2">
    <name type="scientific">Daphnia magna</name>
    <dbReference type="NCBI Taxonomy" id="35525"/>
    <lineage>
        <taxon>Eukaryota</taxon>
        <taxon>Metazoa</taxon>
        <taxon>Ecdysozoa</taxon>
        <taxon>Arthropoda</taxon>
        <taxon>Crustacea</taxon>
        <taxon>Branchiopoda</taxon>
        <taxon>Diplostraca</taxon>
        <taxon>Cladocera</taxon>
        <taxon>Anomopoda</taxon>
        <taxon>Daphniidae</taxon>
        <taxon>Daphnia</taxon>
    </lineage>
</organism>
<keyword evidence="2" id="KW-1185">Reference proteome</keyword>
<dbReference type="Proteomes" id="UP001234178">
    <property type="component" value="Unassembled WGS sequence"/>
</dbReference>
<dbReference type="EMBL" id="JAOYFB010000005">
    <property type="protein sequence ID" value="KAK4015182.1"/>
    <property type="molecule type" value="Genomic_DNA"/>
</dbReference>
<gene>
    <name evidence="1" type="ORF">OUZ56_030169</name>
</gene>